<dbReference type="Pfam" id="PF20805">
    <property type="entry name" value="Integrin_A_Ig_2"/>
    <property type="match status" value="1"/>
</dbReference>
<feature type="chain" id="PRO_5024468739" description="Integrin alpha-2 domain-containing protein" evidence="13">
    <location>
        <begin position="26"/>
        <end position="899"/>
    </location>
</feature>
<feature type="domain" description="Integrin alpha third immunoglobulin-like" evidence="16">
    <location>
        <begin position="725"/>
        <end position="833"/>
    </location>
</feature>
<keyword evidence="4 13" id="KW-0732">Signal</keyword>
<evidence type="ECO:0000256" key="2">
    <source>
        <dbReference type="ARBA" id="ARBA00008054"/>
    </source>
</evidence>
<evidence type="ECO:0000259" key="14">
    <source>
        <dbReference type="Pfam" id="PF08441"/>
    </source>
</evidence>
<feature type="repeat" description="FG-GAP" evidence="12">
    <location>
        <begin position="355"/>
        <end position="414"/>
    </location>
</feature>
<feature type="transmembrane region" description="Helical" evidence="13">
    <location>
        <begin position="868"/>
        <end position="891"/>
    </location>
</feature>
<dbReference type="InterPro" id="IPR048285">
    <property type="entry name" value="Integrin_alpha_Ig-like_2"/>
</dbReference>
<dbReference type="GO" id="GO:0008305">
    <property type="term" value="C:integrin complex"/>
    <property type="evidence" value="ECO:0007669"/>
    <property type="project" value="InterPro"/>
</dbReference>
<keyword evidence="6 13" id="KW-0130">Cell adhesion</keyword>
<dbReference type="EMBL" id="VFJC01000008">
    <property type="protein sequence ID" value="KAB5570937.1"/>
    <property type="molecule type" value="Genomic_DNA"/>
</dbReference>
<evidence type="ECO:0000256" key="12">
    <source>
        <dbReference type="PROSITE-ProRule" id="PRU00803"/>
    </source>
</evidence>
<evidence type="ECO:0000256" key="9">
    <source>
        <dbReference type="ARBA" id="ARBA00023136"/>
    </source>
</evidence>
<dbReference type="SUPFAM" id="SSF69179">
    <property type="entry name" value="Integrin domains"/>
    <property type="match status" value="3"/>
</dbReference>
<evidence type="ECO:0000259" key="15">
    <source>
        <dbReference type="Pfam" id="PF20805"/>
    </source>
</evidence>
<dbReference type="SMART" id="SM00191">
    <property type="entry name" value="Int_alpha"/>
    <property type="match status" value="5"/>
</dbReference>
<evidence type="ECO:0000256" key="3">
    <source>
        <dbReference type="ARBA" id="ARBA00022692"/>
    </source>
</evidence>
<dbReference type="InterPro" id="IPR013649">
    <property type="entry name" value="Integrin_alpha_Ig-like_1"/>
</dbReference>
<feature type="domain" description="Integrin alpha second immunoglobulin-like" evidence="15">
    <location>
        <begin position="619"/>
        <end position="697"/>
    </location>
</feature>
<feature type="repeat" description="FG-GAP" evidence="12">
    <location>
        <begin position="30"/>
        <end position="95"/>
    </location>
</feature>
<dbReference type="Gene3D" id="2.130.10.130">
    <property type="entry name" value="Integrin alpha, N-terminal"/>
    <property type="match status" value="1"/>
</dbReference>
<evidence type="ECO:0000256" key="7">
    <source>
        <dbReference type="ARBA" id="ARBA00022989"/>
    </source>
</evidence>
<dbReference type="PROSITE" id="PS51470">
    <property type="entry name" value="FG_GAP"/>
    <property type="match status" value="4"/>
</dbReference>
<evidence type="ECO:0000313" key="17">
    <source>
        <dbReference type="EMBL" id="KAB5570937.1"/>
    </source>
</evidence>
<keyword evidence="5" id="KW-0677">Repeat</keyword>
<dbReference type="GO" id="GO:0005178">
    <property type="term" value="F:integrin binding"/>
    <property type="evidence" value="ECO:0007669"/>
    <property type="project" value="TreeGrafter"/>
</dbReference>
<dbReference type="PANTHER" id="PTHR23220:SF9">
    <property type="entry name" value="INTEGRIN ALPHA-6"/>
    <property type="match status" value="1"/>
</dbReference>
<feature type="repeat" description="FG-GAP" evidence="12">
    <location>
        <begin position="291"/>
        <end position="354"/>
    </location>
</feature>
<dbReference type="InterPro" id="IPR013519">
    <property type="entry name" value="Int_alpha_beta-p"/>
</dbReference>
<evidence type="ECO:0000256" key="6">
    <source>
        <dbReference type="ARBA" id="ARBA00022889"/>
    </source>
</evidence>
<dbReference type="GO" id="GO:0009897">
    <property type="term" value="C:external side of plasma membrane"/>
    <property type="evidence" value="ECO:0007669"/>
    <property type="project" value="TreeGrafter"/>
</dbReference>
<keyword evidence="7 13" id="KW-1133">Transmembrane helix</keyword>
<keyword evidence="18" id="KW-1185">Reference proteome</keyword>
<keyword evidence="8 13" id="KW-0401">Integrin</keyword>
<keyword evidence="3 13" id="KW-0812">Transmembrane</keyword>
<dbReference type="Proteomes" id="UP000327468">
    <property type="component" value="Chromosome 7"/>
</dbReference>
<dbReference type="GO" id="GO:0007229">
    <property type="term" value="P:integrin-mediated signaling pathway"/>
    <property type="evidence" value="ECO:0007669"/>
    <property type="project" value="UniProtKB-KW"/>
</dbReference>
<evidence type="ECO:0000256" key="5">
    <source>
        <dbReference type="ARBA" id="ARBA00022737"/>
    </source>
</evidence>
<dbReference type="Gene3D" id="2.60.40.1460">
    <property type="entry name" value="Integrin domains. Chain A, domain 2"/>
    <property type="match status" value="1"/>
</dbReference>
<dbReference type="AlphaFoldDB" id="A0A5N5NVB0"/>
<evidence type="ECO:0000256" key="13">
    <source>
        <dbReference type="RuleBase" id="RU003762"/>
    </source>
</evidence>
<evidence type="ECO:0000256" key="10">
    <source>
        <dbReference type="ARBA" id="ARBA00023170"/>
    </source>
</evidence>
<dbReference type="Pfam" id="PF20806">
    <property type="entry name" value="Integrin_A_Ig_3"/>
    <property type="match status" value="1"/>
</dbReference>
<evidence type="ECO:0000256" key="1">
    <source>
        <dbReference type="ARBA" id="ARBA00004479"/>
    </source>
</evidence>
<comment type="subcellular location">
    <subcellularLocation>
        <location evidence="1 13">Membrane</location>
        <topology evidence="1 13">Single-pass type I membrane protein</topology>
    </subcellularLocation>
</comment>
<sequence length="899" mass="99726">MEGQRITLIMNLWLLSSLNLQHASAFNLDNTTVLRKNGEAGSLFGYSLAMHHQLKPTDQQLLLIGAPHAKALPSQKANITGGLYRCKFTMQSDDCERIPVDTEDAKPGQGIDHRENQWMGVQVKSQGPGGKVVVCAHRYQQWIHNNQLVLGRCFILEQNLIVEDTRTFCRNRPKAKDLFGYCQQGVSAAFTKDKKYIVFSGPGAYDWKGAVRMEPIEDFLLDPYETGDQNVFNERRIPLAISSLLGFALDSGTNLLKKEEQVIVAGAPRSNLSGDVLFLKPEAVEDQRSLRVAHILQGPGLASSFGYSLAVIDLNADGWDDLVVGAPQYSLTDMEAGRGGAVYVYVNRQDGRDWDRLQPDILTGNKDSMFGLAVANIGDINHDGYNDFGVGAPYDNNGDGAVYIYLGKTGHFSQKDNQVLQGKSHKVKLFGYSLAGNMDIDGNGYPDLAVGSLSDSVLVYRSKPVISIEKSLTLAPSEMNFQERDCHKGHCIITAESCFSHTTYPGTYNPRLQILYKLNADEQWVQGGHQSRLVFQNNHEGKIVLQTQGQKQCVQSRLRLRANTMDKLTEIPVSVSVSLLLNSPPQTLSQSSLPALQPVLNDLQPQESTAKFMFLNPGCGSDNICQSNLQLQYSFCTKDQHRDGWSPLAREDGVAVISPGAGNTALEITVTNRGGDDAHLAQLVANFPESLPLSSVILKQDSVTFYLLLNTDRLTPSITDVNVTLNLQTLAKPSQVYYREVKKNKSYEEIGEPVQYEFTISNMGRPLKSFASATLNIQWPKENKEGKWLLYLLQITGPNNQSIPCSPASEISPLKHAQEVMSRRKRQAEASALSTDGLLSLFGGKRHYKYLVRLTVFPEKKPTFLSRVPWWVILLTVVLALLLLSLLIYFLSKVITLHI</sequence>
<dbReference type="GO" id="GO:0007160">
    <property type="term" value="P:cell-matrix adhesion"/>
    <property type="evidence" value="ECO:0007669"/>
    <property type="project" value="TreeGrafter"/>
</dbReference>
<dbReference type="Pfam" id="PF01839">
    <property type="entry name" value="FG-GAP"/>
    <property type="match status" value="2"/>
</dbReference>
<dbReference type="InterPro" id="IPR000413">
    <property type="entry name" value="Integrin_alpha"/>
</dbReference>
<comment type="caution">
    <text evidence="17">The sequence shown here is derived from an EMBL/GenBank/DDBJ whole genome shotgun (WGS) entry which is preliminary data.</text>
</comment>
<dbReference type="GO" id="GO:0050900">
    <property type="term" value="P:leukocyte migration"/>
    <property type="evidence" value="ECO:0007669"/>
    <property type="project" value="TreeGrafter"/>
</dbReference>
<evidence type="ECO:0000256" key="4">
    <source>
        <dbReference type="ARBA" id="ARBA00022729"/>
    </source>
</evidence>
<dbReference type="GO" id="GO:0098609">
    <property type="term" value="P:cell-cell adhesion"/>
    <property type="evidence" value="ECO:0007669"/>
    <property type="project" value="TreeGrafter"/>
</dbReference>
<dbReference type="InterPro" id="IPR013517">
    <property type="entry name" value="FG-GAP"/>
</dbReference>
<protein>
    <recommendedName>
        <fullName evidence="19">Integrin alpha-2 domain-containing protein</fullName>
    </recommendedName>
</protein>
<organism evidence="17 18">
    <name type="scientific">Pangasianodon hypophthalmus</name>
    <name type="common">Striped catfish</name>
    <name type="synonym">Helicophagus hypophthalmus</name>
    <dbReference type="NCBI Taxonomy" id="310915"/>
    <lineage>
        <taxon>Eukaryota</taxon>
        <taxon>Metazoa</taxon>
        <taxon>Chordata</taxon>
        <taxon>Craniata</taxon>
        <taxon>Vertebrata</taxon>
        <taxon>Euteleostomi</taxon>
        <taxon>Actinopterygii</taxon>
        <taxon>Neopterygii</taxon>
        <taxon>Teleostei</taxon>
        <taxon>Ostariophysi</taxon>
        <taxon>Siluriformes</taxon>
        <taxon>Pangasiidae</taxon>
        <taxon>Pangasianodon</taxon>
    </lineage>
</organism>
<keyword evidence="10 13" id="KW-0675">Receptor</keyword>
<feature type="repeat" description="FG-GAP" evidence="12">
    <location>
        <begin position="418"/>
        <end position="477"/>
    </location>
</feature>
<evidence type="ECO:0000256" key="8">
    <source>
        <dbReference type="ARBA" id="ARBA00023037"/>
    </source>
</evidence>
<evidence type="ECO:0000256" key="11">
    <source>
        <dbReference type="ARBA" id="ARBA00023180"/>
    </source>
</evidence>
<comment type="similarity">
    <text evidence="2 13">Belongs to the integrin alpha chain family.</text>
</comment>
<gene>
    <name evidence="17" type="ORF">PHYPO_G00219180</name>
</gene>
<dbReference type="InterPro" id="IPR028994">
    <property type="entry name" value="Integrin_alpha_N"/>
</dbReference>
<evidence type="ECO:0000313" key="18">
    <source>
        <dbReference type="Proteomes" id="UP000327468"/>
    </source>
</evidence>
<dbReference type="PANTHER" id="PTHR23220">
    <property type="entry name" value="INTEGRIN ALPHA"/>
    <property type="match status" value="1"/>
</dbReference>
<dbReference type="InterPro" id="IPR032695">
    <property type="entry name" value="Integrin_dom_sf"/>
</dbReference>
<keyword evidence="9 13" id="KW-0472">Membrane</keyword>
<evidence type="ECO:0008006" key="19">
    <source>
        <dbReference type="Google" id="ProtNLM"/>
    </source>
</evidence>
<dbReference type="GO" id="GO:0033627">
    <property type="term" value="P:cell adhesion mediated by integrin"/>
    <property type="evidence" value="ECO:0007669"/>
    <property type="project" value="TreeGrafter"/>
</dbReference>
<dbReference type="Pfam" id="PF08441">
    <property type="entry name" value="Integrin_A_Ig_1"/>
    <property type="match status" value="1"/>
</dbReference>
<dbReference type="Gene3D" id="2.60.40.1530">
    <property type="entry name" value="ntegrin, alpha v. Chain A, domain 4"/>
    <property type="match status" value="1"/>
</dbReference>
<proteinExistence type="inferred from homology"/>
<name>A0A5N5NVB0_PANHP</name>
<dbReference type="PRINTS" id="PR01185">
    <property type="entry name" value="INTEGRINA"/>
</dbReference>
<feature type="signal peptide" evidence="13">
    <location>
        <begin position="1"/>
        <end position="25"/>
    </location>
</feature>
<accession>A0A5N5NVB0</accession>
<reference evidence="17 18" key="1">
    <citation type="submission" date="2019-06" db="EMBL/GenBank/DDBJ databases">
        <title>A chromosome-scale genome assembly of the striped catfish, Pangasianodon hypophthalmus.</title>
        <authorList>
            <person name="Wen M."/>
            <person name="Zahm M."/>
            <person name="Roques C."/>
            <person name="Cabau C."/>
            <person name="Klopp C."/>
            <person name="Donnadieu C."/>
            <person name="Jouanno E."/>
            <person name="Avarre J.-C."/>
            <person name="Campet M."/>
            <person name="Ha T.T.T."/>
            <person name="Dugue R."/>
            <person name="Lampietro C."/>
            <person name="Louis A."/>
            <person name="Herpin A."/>
            <person name="Echchiki A."/>
            <person name="Berthelot C."/>
            <person name="Parey E."/>
            <person name="Roest-Crollius H."/>
            <person name="Braasch I."/>
            <person name="Postlethwait J."/>
            <person name="Bobe J."/>
            <person name="Montfort J."/>
            <person name="Bouchez O."/>
            <person name="Begum T."/>
            <person name="Schartl M."/>
            <person name="Guiguen Y."/>
        </authorList>
    </citation>
    <scope>NUCLEOTIDE SEQUENCE [LARGE SCALE GENOMIC DNA]</scope>
    <source>
        <strain evidence="17 18">Indonesia</strain>
        <tissue evidence="17">Blood</tissue>
    </source>
</reference>
<dbReference type="SUPFAM" id="SSF69318">
    <property type="entry name" value="Integrin alpha N-terminal domain"/>
    <property type="match status" value="1"/>
</dbReference>
<keyword evidence="11" id="KW-0325">Glycoprotein</keyword>
<evidence type="ECO:0000259" key="16">
    <source>
        <dbReference type="Pfam" id="PF20806"/>
    </source>
</evidence>
<feature type="domain" description="Integrin alpha first immunoglubulin-like" evidence="14">
    <location>
        <begin position="462"/>
        <end position="615"/>
    </location>
</feature>
<dbReference type="InterPro" id="IPR048286">
    <property type="entry name" value="Integrin_alpha_Ig-like_3"/>
</dbReference>